<dbReference type="Pfam" id="PF00535">
    <property type="entry name" value="Glycos_transf_2"/>
    <property type="match status" value="1"/>
</dbReference>
<dbReference type="InterPro" id="IPR001173">
    <property type="entry name" value="Glyco_trans_2-like"/>
</dbReference>
<dbReference type="KEGG" id="palw:PSAL_038150"/>
<keyword evidence="2" id="KW-0614">Plasmid</keyword>
<dbReference type="AlphaFoldDB" id="A0A418SDB7"/>
<accession>A0A418SDB7</accession>
<dbReference type="Gene3D" id="3.90.550.10">
    <property type="entry name" value="Spore Coat Polysaccharide Biosynthesis Protein SpsA, Chain A"/>
    <property type="match status" value="1"/>
</dbReference>
<dbReference type="OrthoDB" id="6653642at2"/>
<evidence type="ECO:0000313" key="3">
    <source>
        <dbReference type="Proteomes" id="UP000283786"/>
    </source>
</evidence>
<geneLocation type="plasmid" evidence="2 3">
    <name>p49</name>
</geneLocation>
<dbReference type="InterPro" id="IPR050834">
    <property type="entry name" value="Glycosyltransf_2"/>
</dbReference>
<sequence length="324" mass="36124">MTDPTQARPLFSVVIPAYNRADRIAPVLKAVADQDFADFECLVVDDGSKDGALLEQVVTDLGDPRFVYIHQENGGACKARNTGFDAARGAYIALLDSDDIFLPRKLAVCAETLKAHPSKDVLIYSRMIVDRGVEKQWVKPPRGLAEGERVDEYLMCTAGWIQSSTMVLPTDLARRVRFDEALPSSQDTDFAIRVANAGAEVVFIEEPLIILDDVFSDTRVSKQGKYQPLLDWIETMRGTHISDRAYWAYRGWQCARVASYSNRLLAIRLYLASALRGVYPFKQAMVIAAQVLIPRRAYQKIATRLVALFGRSDSPDKKSKASLS</sequence>
<dbReference type="CDD" id="cd00761">
    <property type="entry name" value="Glyco_tranf_GTA_type"/>
    <property type="match status" value="1"/>
</dbReference>
<dbReference type="SUPFAM" id="SSF53448">
    <property type="entry name" value="Nucleotide-diphospho-sugar transferases"/>
    <property type="match status" value="1"/>
</dbReference>
<evidence type="ECO:0000313" key="2">
    <source>
        <dbReference type="EMBL" id="QPM92551.1"/>
    </source>
</evidence>
<feature type="domain" description="Glycosyltransferase 2-like" evidence="1">
    <location>
        <begin position="12"/>
        <end position="136"/>
    </location>
</feature>
<dbReference type="Proteomes" id="UP000283786">
    <property type="component" value="Plasmid p49"/>
</dbReference>
<reference evidence="2 3" key="1">
    <citation type="submission" date="2020-08" db="EMBL/GenBank/DDBJ databases">
        <title>Genome sequence of Rhodobacteraceae bacterium Lw-13e.</title>
        <authorList>
            <person name="Poehlein A."/>
            <person name="Wolter L."/>
            <person name="Daniel R."/>
            <person name="Brinkhoff T."/>
        </authorList>
    </citation>
    <scope>NUCLEOTIDE SEQUENCE [LARGE SCALE GENOMIC DNA]</scope>
    <source>
        <strain evidence="2 3">Lw-13e</strain>
        <plasmid evidence="2 3">p49</plasmid>
    </source>
</reference>
<evidence type="ECO:0000259" key="1">
    <source>
        <dbReference type="Pfam" id="PF00535"/>
    </source>
</evidence>
<dbReference type="PANTHER" id="PTHR43685">
    <property type="entry name" value="GLYCOSYLTRANSFERASE"/>
    <property type="match status" value="1"/>
</dbReference>
<dbReference type="PANTHER" id="PTHR43685:SF2">
    <property type="entry name" value="GLYCOSYLTRANSFERASE 2-LIKE DOMAIN-CONTAINING PROTEIN"/>
    <property type="match status" value="1"/>
</dbReference>
<name>A0A418SDB7_9RHOB</name>
<dbReference type="RefSeq" id="WP_119840352.1">
    <property type="nucleotide sequence ID" value="NZ_CP060439.1"/>
</dbReference>
<protein>
    <recommendedName>
        <fullName evidence="1">Glycosyltransferase 2-like domain-containing protein</fullName>
    </recommendedName>
</protein>
<dbReference type="InterPro" id="IPR029044">
    <property type="entry name" value="Nucleotide-diphossugar_trans"/>
</dbReference>
<dbReference type="EMBL" id="CP060439">
    <property type="protein sequence ID" value="QPM92551.1"/>
    <property type="molecule type" value="Genomic_DNA"/>
</dbReference>
<proteinExistence type="predicted"/>
<gene>
    <name evidence="2" type="ORF">PSAL_038150</name>
</gene>
<organism evidence="2 3">
    <name type="scientific">Pseudooceanicola algae</name>
    <dbReference type="NCBI Taxonomy" id="1537215"/>
    <lineage>
        <taxon>Bacteria</taxon>
        <taxon>Pseudomonadati</taxon>
        <taxon>Pseudomonadota</taxon>
        <taxon>Alphaproteobacteria</taxon>
        <taxon>Rhodobacterales</taxon>
        <taxon>Paracoccaceae</taxon>
        <taxon>Pseudooceanicola</taxon>
    </lineage>
</organism>
<keyword evidence="3" id="KW-1185">Reference proteome</keyword>